<dbReference type="Gene3D" id="1.10.720.60">
    <property type="match status" value="1"/>
</dbReference>
<sequence length="228" mass="25558">MITAIVCDIEGTTTDIAFVHQVLFPFAAQRLPEFVRQHADTPEVAAALKRLRQEAHEPHADLERCIALLQTYMQQDKKSPALKTLQGLIWVAGYQAKQFTGHVYADAYHALQQWYADGIQLYIYSSGSVAAQKLLFGHSDYGDLQPLFHGYFDTAVGAKREVNAYSTIRAQLQRPAHELLFLSDIHQELDAARADGWHTIQLIRGDADPDSRHPQVSSFADIQLSVLS</sequence>
<organism evidence="5 6">
    <name type="scientific">Candidatus Paenalcaligenes intestinipullorum</name>
    <dbReference type="NCBI Taxonomy" id="2838718"/>
    <lineage>
        <taxon>Bacteria</taxon>
        <taxon>Pseudomonadati</taxon>
        <taxon>Pseudomonadota</taxon>
        <taxon>Betaproteobacteria</taxon>
        <taxon>Burkholderiales</taxon>
        <taxon>Alcaligenaceae</taxon>
        <taxon>Paenalcaligenes</taxon>
    </lineage>
</organism>
<evidence type="ECO:0000256" key="2">
    <source>
        <dbReference type="ARBA" id="ARBA00022801"/>
    </source>
</evidence>
<reference evidence="5" key="1">
    <citation type="journal article" date="2021" name="PeerJ">
        <title>Extensive microbial diversity within the chicken gut microbiome revealed by metagenomics and culture.</title>
        <authorList>
            <person name="Gilroy R."/>
            <person name="Ravi A."/>
            <person name="Getino M."/>
            <person name="Pursley I."/>
            <person name="Horton D.L."/>
            <person name="Alikhan N.F."/>
            <person name="Baker D."/>
            <person name="Gharbi K."/>
            <person name="Hall N."/>
            <person name="Watson M."/>
            <person name="Adriaenssens E.M."/>
            <person name="Foster-Nyarko E."/>
            <person name="Jarju S."/>
            <person name="Secka A."/>
            <person name="Antonio M."/>
            <person name="Oren A."/>
            <person name="Chaudhuri R.R."/>
            <person name="La Ragione R."/>
            <person name="Hildebrand F."/>
            <person name="Pallen M.J."/>
        </authorList>
    </citation>
    <scope>NUCLEOTIDE SEQUENCE</scope>
    <source>
        <strain evidence="5">9264</strain>
    </source>
</reference>
<evidence type="ECO:0000256" key="3">
    <source>
        <dbReference type="ARBA" id="ARBA00023167"/>
    </source>
</evidence>
<evidence type="ECO:0000313" key="6">
    <source>
        <dbReference type="Proteomes" id="UP000823889"/>
    </source>
</evidence>
<protein>
    <recommendedName>
        <fullName evidence="4">Enolase-phosphatase E1</fullName>
        <ecNumber evidence="4">3.1.3.77</ecNumber>
    </recommendedName>
    <alternativeName>
        <fullName evidence="4">2,3-diketo-5-methylthio-1-phosphopentane phosphatase</fullName>
    </alternativeName>
</protein>
<dbReference type="SFLD" id="SFLDG01133">
    <property type="entry name" value="C1.5.4:_Enolase-phosphatase_Li"/>
    <property type="match status" value="1"/>
</dbReference>
<dbReference type="InterPro" id="IPR036412">
    <property type="entry name" value="HAD-like_sf"/>
</dbReference>
<keyword evidence="2 4" id="KW-0378">Hydrolase</keyword>
<keyword evidence="1 4" id="KW-0028">Amino-acid biosynthesis</keyword>
<dbReference type="InterPro" id="IPR023943">
    <property type="entry name" value="Enolase-ppase_E1"/>
</dbReference>
<comment type="pathway">
    <text evidence="4">Amino-acid biosynthesis; L-methionine biosynthesis via salvage pathway; L-methionine from S-methyl-5-thio-alpha-D-ribose 1-phosphate: step 4/6.</text>
</comment>
<dbReference type="PANTHER" id="PTHR20371">
    <property type="entry name" value="ENOLASE-PHOSPHATASE E1"/>
    <property type="match status" value="1"/>
</dbReference>
<proteinExistence type="inferred from homology"/>
<comment type="function">
    <text evidence="4">Bifunctional enzyme that catalyzes the enolization of 2,3-diketo-5-methylthiopentyl-1-phosphate (DK-MTP-1-P) into the intermediate 2-hydroxy-3-keto-5-methylthiopentenyl-1-phosphate (HK-MTPenyl-1-P), which is then dephosphorylated to form the acireductone 1,2-dihydroxy-3-keto-5-methylthiopentene (DHK-MTPene).</text>
</comment>
<dbReference type="SFLD" id="SFLDF00044">
    <property type="entry name" value="enolase-phosphatase"/>
    <property type="match status" value="1"/>
</dbReference>
<keyword evidence="4" id="KW-0479">Metal-binding</keyword>
<dbReference type="EMBL" id="DWUQ01000180">
    <property type="protein sequence ID" value="HJD45070.1"/>
    <property type="molecule type" value="Genomic_DNA"/>
</dbReference>
<dbReference type="GO" id="GO:0019509">
    <property type="term" value="P:L-methionine salvage from methylthioadenosine"/>
    <property type="evidence" value="ECO:0007669"/>
    <property type="project" value="UniProtKB-UniRule"/>
</dbReference>
<dbReference type="PANTHER" id="PTHR20371:SF1">
    <property type="entry name" value="ENOLASE-PHOSPHATASE E1"/>
    <property type="match status" value="1"/>
</dbReference>
<dbReference type="HAMAP" id="MF_01681">
    <property type="entry name" value="Salvage_MtnC"/>
    <property type="match status" value="1"/>
</dbReference>
<dbReference type="InterPro" id="IPR023214">
    <property type="entry name" value="HAD_sf"/>
</dbReference>
<dbReference type="SFLD" id="SFLDS00003">
    <property type="entry name" value="Haloacid_Dehalogenase"/>
    <property type="match status" value="1"/>
</dbReference>
<keyword evidence="3 4" id="KW-0486">Methionine biosynthesis</keyword>
<dbReference type="GO" id="GO:0043874">
    <property type="term" value="F:acireductone synthase activity"/>
    <property type="evidence" value="ECO:0007669"/>
    <property type="project" value="UniProtKB-EC"/>
</dbReference>
<dbReference type="CDD" id="cd01629">
    <property type="entry name" value="HAD_EP"/>
    <property type="match status" value="1"/>
</dbReference>
<dbReference type="GO" id="GO:0043716">
    <property type="term" value="F:2-hydroxy-3-keto-5-methylthiopentenyl-1-phosphate phosphatase activity"/>
    <property type="evidence" value="ECO:0007669"/>
    <property type="project" value="UniProtKB-UniRule"/>
</dbReference>
<name>A0A9D2RJM8_9BURK</name>
<dbReference type="Gene3D" id="3.40.50.1000">
    <property type="entry name" value="HAD superfamily/HAD-like"/>
    <property type="match status" value="1"/>
</dbReference>
<comment type="subunit">
    <text evidence="4">Monomer.</text>
</comment>
<gene>
    <name evidence="4 5" type="primary">mtnC</name>
    <name evidence="5" type="ORF">H9906_08615</name>
</gene>
<comment type="cofactor">
    <cofactor evidence="4">
        <name>Mg(2+)</name>
        <dbReference type="ChEBI" id="CHEBI:18420"/>
    </cofactor>
    <text evidence="4">Binds 1 Mg(2+) ion per subunit.</text>
</comment>
<dbReference type="SUPFAM" id="SSF56784">
    <property type="entry name" value="HAD-like"/>
    <property type="match status" value="1"/>
</dbReference>
<dbReference type="EC" id="3.1.3.77" evidence="4"/>
<dbReference type="Proteomes" id="UP000823889">
    <property type="component" value="Unassembled WGS sequence"/>
</dbReference>
<keyword evidence="4" id="KW-0460">Magnesium</keyword>
<dbReference type="NCBIfam" id="TIGR01691">
    <property type="entry name" value="enolase-ppase"/>
    <property type="match status" value="1"/>
</dbReference>
<dbReference type="GO" id="GO:0000287">
    <property type="term" value="F:magnesium ion binding"/>
    <property type="evidence" value="ECO:0007669"/>
    <property type="project" value="UniProtKB-UniRule"/>
</dbReference>
<evidence type="ECO:0000256" key="4">
    <source>
        <dbReference type="HAMAP-Rule" id="MF_01681"/>
    </source>
</evidence>
<evidence type="ECO:0000313" key="5">
    <source>
        <dbReference type="EMBL" id="HJD45070.1"/>
    </source>
</evidence>
<accession>A0A9D2RJM8</accession>
<comment type="similarity">
    <text evidence="4">Belongs to the HAD-like hydrolase superfamily. MasA/MtnC family.</text>
</comment>
<dbReference type="AlphaFoldDB" id="A0A9D2RJM8"/>
<reference evidence="5" key="2">
    <citation type="submission" date="2021-04" db="EMBL/GenBank/DDBJ databases">
        <authorList>
            <person name="Gilroy R."/>
        </authorList>
    </citation>
    <scope>NUCLEOTIDE SEQUENCE</scope>
    <source>
        <strain evidence="5">9264</strain>
    </source>
</reference>
<dbReference type="GO" id="GO:0043715">
    <property type="term" value="F:2,3-diketo-5-methylthiopentyl-1-phosphate enolase activity"/>
    <property type="evidence" value="ECO:0007669"/>
    <property type="project" value="UniProtKB-UniRule"/>
</dbReference>
<dbReference type="SFLD" id="SFLDG01129">
    <property type="entry name" value="C1.5:_HAD__Beta-PGM__Phosphata"/>
    <property type="match status" value="1"/>
</dbReference>
<comment type="caution">
    <text evidence="5">The sequence shown here is derived from an EMBL/GenBank/DDBJ whole genome shotgun (WGS) entry which is preliminary data.</text>
</comment>
<comment type="pathway">
    <text evidence="4">Amino-acid biosynthesis; L-methionine biosynthesis via salvage pathway; L-methionine from S-methyl-5-thio-alpha-D-ribose 1-phosphate: step 3/6.</text>
</comment>
<dbReference type="Pfam" id="PF00702">
    <property type="entry name" value="Hydrolase"/>
    <property type="match status" value="1"/>
</dbReference>
<comment type="catalytic activity">
    <reaction evidence="4">
        <text>5-methylsulfanyl-2,3-dioxopentyl phosphate + H2O = 1,2-dihydroxy-5-(methylsulfanyl)pent-1-en-3-one + phosphate</text>
        <dbReference type="Rhea" id="RHEA:21700"/>
        <dbReference type="ChEBI" id="CHEBI:15377"/>
        <dbReference type="ChEBI" id="CHEBI:43474"/>
        <dbReference type="ChEBI" id="CHEBI:49252"/>
        <dbReference type="ChEBI" id="CHEBI:58828"/>
        <dbReference type="EC" id="3.1.3.77"/>
    </reaction>
</comment>
<evidence type="ECO:0000256" key="1">
    <source>
        <dbReference type="ARBA" id="ARBA00022605"/>
    </source>
</evidence>